<feature type="compositionally biased region" description="Acidic residues" evidence="6">
    <location>
        <begin position="8"/>
        <end position="35"/>
    </location>
</feature>
<dbReference type="AlphaFoldDB" id="A0A1I7TB38"/>
<dbReference type="WBParaSite" id="Csp11.Scaffold568.g4200.t1">
    <property type="protein sequence ID" value="Csp11.Scaffold568.g4200.t1"/>
    <property type="gene ID" value="Csp11.Scaffold568.g4200"/>
</dbReference>
<dbReference type="InterPro" id="IPR006612">
    <property type="entry name" value="THAP_Znf"/>
</dbReference>
<organism evidence="8 9">
    <name type="scientific">Caenorhabditis tropicalis</name>
    <dbReference type="NCBI Taxonomy" id="1561998"/>
    <lineage>
        <taxon>Eukaryota</taxon>
        <taxon>Metazoa</taxon>
        <taxon>Ecdysozoa</taxon>
        <taxon>Nematoda</taxon>
        <taxon>Chromadorea</taxon>
        <taxon>Rhabditida</taxon>
        <taxon>Rhabditina</taxon>
        <taxon>Rhabditomorpha</taxon>
        <taxon>Rhabditoidea</taxon>
        <taxon>Rhabditidae</taxon>
        <taxon>Peloderinae</taxon>
        <taxon>Caenorhabditis</taxon>
    </lineage>
</organism>
<keyword evidence="4 5" id="KW-0238">DNA-binding</keyword>
<evidence type="ECO:0000256" key="3">
    <source>
        <dbReference type="ARBA" id="ARBA00022833"/>
    </source>
</evidence>
<keyword evidence="3" id="KW-0862">Zinc</keyword>
<dbReference type="SUPFAM" id="SSF57716">
    <property type="entry name" value="Glucocorticoid receptor-like (DNA-binding domain)"/>
    <property type="match status" value="1"/>
</dbReference>
<evidence type="ECO:0000256" key="1">
    <source>
        <dbReference type="ARBA" id="ARBA00022723"/>
    </source>
</evidence>
<proteinExistence type="predicted"/>
<dbReference type="Pfam" id="PF05485">
    <property type="entry name" value="THAP"/>
    <property type="match status" value="1"/>
</dbReference>
<dbReference type="GO" id="GO:0008270">
    <property type="term" value="F:zinc ion binding"/>
    <property type="evidence" value="ECO:0007669"/>
    <property type="project" value="UniProtKB-KW"/>
</dbReference>
<evidence type="ECO:0000313" key="9">
    <source>
        <dbReference type="WBParaSite" id="Csp11.Scaffold568.g4200.t1"/>
    </source>
</evidence>
<keyword evidence="2 5" id="KW-0863">Zinc-finger</keyword>
<protein>
    <submittedName>
        <fullName evidence="9">THAP-type domain-containing protein</fullName>
    </submittedName>
</protein>
<evidence type="ECO:0000259" key="7">
    <source>
        <dbReference type="PROSITE" id="PS50950"/>
    </source>
</evidence>
<feature type="region of interest" description="Disordered" evidence="6">
    <location>
        <begin position="429"/>
        <end position="454"/>
    </location>
</feature>
<feature type="domain" description="THAP-type" evidence="7">
    <location>
        <begin position="135"/>
        <end position="214"/>
    </location>
</feature>
<evidence type="ECO:0000256" key="2">
    <source>
        <dbReference type="ARBA" id="ARBA00022771"/>
    </source>
</evidence>
<dbReference type="PROSITE" id="PS50950">
    <property type="entry name" value="ZF_THAP"/>
    <property type="match status" value="1"/>
</dbReference>
<keyword evidence="8" id="KW-1185">Reference proteome</keyword>
<accession>A0A1I7TB38</accession>
<evidence type="ECO:0000256" key="5">
    <source>
        <dbReference type="PROSITE-ProRule" id="PRU00309"/>
    </source>
</evidence>
<name>A0A1I7TB38_9PELO</name>
<dbReference type="SMART" id="SM00980">
    <property type="entry name" value="THAP"/>
    <property type="match status" value="1"/>
</dbReference>
<reference evidence="9" key="1">
    <citation type="submission" date="2016-11" db="UniProtKB">
        <authorList>
            <consortium name="WormBaseParasite"/>
        </authorList>
    </citation>
    <scope>IDENTIFICATION</scope>
</reference>
<sequence>MSKKIDHDEDDRDSSDYEPIDEEVEEEVEEVEEEEVQEFTETIIYEKEVESEQQFQQEYITEQIPTTINGIPDSMKIDYEEVYPHNAGSSENPHEMEEAEKVYYENEMEDLVYHEIYGEGSEQKLGNDKRIRNIIGSTASCIVCQRTESEKIRLFKWPKSEELREQWLHFFRIPQRVLNSHHEPYICCYHFSSDTFVMMDDRIFWKMTALPKYRQRRPGLTEPFPWEPNAKKLDHQMMNQPSTSTQTLGYRIRYRMPYSKHKSRTAHQVAVMTPVSQPHLFYEFHFNRYGLNNTKFYACLNCRKAKTESGIRDVIRTIHLDGFKFLSSGDPFNGHHFACRPHNVYDLKSAWRPIPGQSNELNVFQNVVYVDDNSGESVEWHSVTRPDDENPEEVVHSKEGEPPLILYDNFENPISEEIIETEYVIDDPPAEVPASEYPELEPEPEPEPEPETEMELDLNPENEKFQEKTSKKPRIKCHLCSKSNFPSTRSFVNHLQKHIVEEKSCKKCQKKVSCDSRAMCIRKGICEDCLV</sequence>
<feature type="compositionally biased region" description="Acidic residues" evidence="6">
    <location>
        <begin position="438"/>
        <end position="454"/>
    </location>
</feature>
<evidence type="ECO:0000256" key="6">
    <source>
        <dbReference type="SAM" id="MobiDB-lite"/>
    </source>
</evidence>
<dbReference type="eggNOG" id="KOG3590">
    <property type="taxonomic scope" value="Eukaryota"/>
</dbReference>
<evidence type="ECO:0000313" key="8">
    <source>
        <dbReference type="Proteomes" id="UP000095282"/>
    </source>
</evidence>
<feature type="region of interest" description="Disordered" evidence="6">
    <location>
        <begin position="1"/>
        <end position="35"/>
    </location>
</feature>
<evidence type="ECO:0000256" key="4">
    <source>
        <dbReference type="ARBA" id="ARBA00023125"/>
    </source>
</evidence>
<dbReference type="Proteomes" id="UP000095282">
    <property type="component" value="Unplaced"/>
</dbReference>
<dbReference type="STRING" id="1561998.A0A1I7TB38"/>
<dbReference type="GO" id="GO:0003677">
    <property type="term" value="F:DNA binding"/>
    <property type="evidence" value="ECO:0007669"/>
    <property type="project" value="UniProtKB-UniRule"/>
</dbReference>
<keyword evidence="1" id="KW-0479">Metal-binding</keyword>